<feature type="domain" description="RUN" evidence="2">
    <location>
        <begin position="314"/>
        <end position="489"/>
    </location>
</feature>
<organism evidence="3 4">
    <name type="scientific">Brassicogethes aeneus</name>
    <name type="common">Rape pollen beetle</name>
    <name type="synonym">Meligethes aeneus</name>
    <dbReference type="NCBI Taxonomy" id="1431903"/>
    <lineage>
        <taxon>Eukaryota</taxon>
        <taxon>Metazoa</taxon>
        <taxon>Ecdysozoa</taxon>
        <taxon>Arthropoda</taxon>
        <taxon>Hexapoda</taxon>
        <taxon>Insecta</taxon>
        <taxon>Pterygota</taxon>
        <taxon>Neoptera</taxon>
        <taxon>Endopterygota</taxon>
        <taxon>Coleoptera</taxon>
        <taxon>Polyphaga</taxon>
        <taxon>Cucujiformia</taxon>
        <taxon>Nitidulidae</taxon>
        <taxon>Meligethinae</taxon>
        <taxon>Brassicogethes</taxon>
    </lineage>
</organism>
<dbReference type="SUPFAM" id="SSF140741">
    <property type="entry name" value="RUN domain-like"/>
    <property type="match status" value="1"/>
</dbReference>
<name>A0A9P0BCI0_BRAAE</name>
<dbReference type="AlphaFoldDB" id="A0A9P0BCI0"/>
<keyword evidence="1" id="KW-0175">Coiled coil</keyword>
<reference evidence="3" key="1">
    <citation type="submission" date="2021-12" db="EMBL/GenBank/DDBJ databases">
        <authorList>
            <person name="King R."/>
        </authorList>
    </citation>
    <scope>NUCLEOTIDE SEQUENCE</scope>
</reference>
<accession>A0A9P0BCI0</accession>
<evidence type="ECO:0000313" key="4">
    <source>
        <dbReference type="Proteomes" id="UP001154078"/>
    </source>
</evidence>
<dbReference type="Pfam" id="PF26030">
    <property type="entry name" value="RUNDC1"/>
    <property type="match status" value="1"/>
</dbReference>
<dbReference type="InterPro" id="IPR058732">
    <property type="entry name" value="RUNDC1_M"/>
</dbReference>
<evidence type="ECO:0000313" key="3">
    <source>
        <dbReference type="EMBL" id="CAH0560478.1"/>
    </source>
</evidence>
<dbReference type="PROSITE" id="PS50826">
    <property type="entry name" value="RUN"/>
    <property type="match status" value="1"/>
</dbReference>
<gene>
    <name evidence="3" type="ORF">MELIAE_LOCUS10225</name>
</gene>
<dbReference type="EMBL" id="OV121138">
    <property type="protein sequence ID" value="CAH0560478.1"/>
    <property type="molecule type" value="Genomic_DNA"/>
</dbReference>
<sequence length="500" mass="58433">MLNSNQPPGVRLDPIGAPNNEILDDKPNQLCCDHAHVPLEKLTNLQEENELLNSSLFALTTHFAQVQFRLRQVVSSSDGDENVLKALEDFASTGIPDVGLIKERENENTLSEEVRKKRAHQRKLLQDLKQEFCGLKQDALKKKEEFPDELYDKFQGHLNLSRSNYKRTPKDFSKIVDKAWKKLEKSSKTKDYLISELKVQLEDLERFIKYLQENKLQIKQNEKTLQTKKVSESLSLFQTSKSIIRMVFAVYGYDRNKYFNGFKLNKRNNVSWIDLRIKLEESIIKIKEVYDFESEKEYDYVSDEEHCTVKCNVALLTAIRQELIPSIRDLIEHGSANLESTMVPIIGCIPWLPYKSNTMHAWDIILKYYKIKNGEQYNLKPSRKLSNSFNLNIEKTLTETERILKTIGKIIDMHAPYKRKPNMYFKSFISEALNNNKLSLWMNIIFQNGKLIKSCYLAWSYVSQTRFQDVLGNFDNLKKFNFNLPINLAVKQFEEIEDVI</sequence>
<protein>
    <recommendedName>
        <fullName evidence="2">RUN domain-containing protein</fullName>
    </recommendedName>
</protein>
<proteinExistence type="predicted"/>
<dbReference type="Proteomes" id="UP001154078">
    <property type="component" value="Chromosome 7"/>
</dbReference>
<dbReference type="SMART" id="SM00593">
    <property type="entry name" value="RUN"/>
    <property type="match status" value="1"/>
</dbReference>
<dbReference type="InterPro" id="IPR047343">
    <property type="entry name" value="RUSC1_2"/>
</dbReference>
<feature type="coiled-coil region" evidence="1">
    <location>
        <begin position="194"/>
        <end position="221"/>
    </location>
</feature>
<keyword evidence="4" id="KW-1185">Reference proteome</keyword>
<dbReference type="Pfam" id="PF02759">
    <property type="entry name" value="RUN"/>
    <property type="match status" value="1"/>
</dbReference>
<evidence type="ECO:0000259" key="2">
    <source>
        <dbReference type="PROSITE" id="PS50826"/>
    </source>
</evidence>
<dbReference type="OrthoDB" id="10068328at2759"/>
<evidence type="ECO:0000256" key="1">
    <source>
        <dbReference type="SAM" id="Coils"/>
    </source>
</evidence>
<dbReference type="Gene3D" id="1.20.58.900">
    <property type="match status" value="1"/>
</dbReference>
<dbReference type="PANTHER" id="PTHR15591">
    <property type="entry name" value="RUN AND SH3 DOMAIN CONTAINING"/>
    <property type="match status" value="1"/>
</dbReference>
<dbReference type="PANTHER" id="PTHR15591:SF19">
    <property type="entry name" value="RUN DOMAIN-CONTAINING PROTEIN 1 ISOFORM X1"/>
    <property type="match status" value="1"/>
</dbReference>
<dbReference type="InterPro" id="IPR004012">
    <property type="entry name" value="Run_dom"/>
</dbReference>
<dbReference type="InterPro" id="IPR037213">
    <property type="entry name" value="Run_dom_sf"/>
</dbReference>